<keyword evidence="1" id="KW-0732">Signal</keyword>
<protein>
    <recommendedName>
        <fullName evidence="4">Rap1a immunity protein domain-containing protein</fullName>
    </recommendedName>
</protein>
<organism evidence="2 3">
    <name type="scientific">Marinagarivorans cellulosilyticus</name>
    <dbReference type="NCBI Taxonomy" id="2721545"/>
    <lineage>
        <taxon>Bacteria</taxon>
        <taxon>Pseudomonadati</taxon>
        <taxon>Pseudomonadota</taxon>
        <taxon>Gammaproteobacteria</taxon>
        <taxon>Cellvibrionales</taxon>
        <taxon>Cellvibrionaceae</taxon>
        <taxon>Marinagarivorans</taxon>
    </lineage>
</organism>
<dbReference type="EMBL" id="AP023086">
    <property type="protein sequence ID" value="BCD96105.1"/>
    <property type="molecule type" value="Genomic_DNA"/>
</dbReference>
<evidence type="ECO:0000256" key="1">
    <source>
        <dbReference type="SAM" id="SignalP"/>
    </source>
</evidence>
<accession>A0AAN2BIK9</accession>
<gene>
    <name evidence="2" type="ORF">MARGE09_P0304</name>
</gene>
<evidence type="ECO:0008006" key="4">
    <source>
        <dbReference type="Google" id="ProtNLM"/>
    </source>
</evidence>
<dbReference type="KEGG" id="marq:MARGE09_P0304"/>
<evidence type="ECO:0000313" key="2">
    <source>
        <dbReference type="EMBL" id="BCD96105.1"/>
    </source>
</evidence>
<evidence type="ECO:0000313" key="3">
    <source>
        <dbReference type="Proteomes" id="UP001320119"/>
    </source>
</evidence>
<dbReference type="AlphaFoldDB" id="A0AAN2BIK9"/>
<feature type="signal peptide" evidence="1">
    <location>
        <begin position="1"/>
        <end position="35"/>
    </location>
</feature>
<proteinExistence type="predicted"/>
<feature type="chain" id="PRO_5042976715" description="Rap1a immunity protein domain-containing protein" evidence="1">
    <location>
        <begin position="36"/>
        <end position="135"/>
    </location>
</feature>
<dbReference type="Proteomes" id="UP001320119">
    <property type="component" value="Chromosome"/>
</dbReference>
<keyword evidence="3" id="KW-1185">Reference proteome</keyword>
<reference evidence="2 3" key="1">
    <citation type="journal article" date="2022" name="IScience">
        <title>An ultrasensitive nanofiber-based assay for enzymatic hydrolysis and deep-sea microbial degradation of cellulose.</title>
        <authorList>
            <person name="Tsudome M."/>
            <person name="Tachioka M."/>
            <person name="Miyazaki M."/>
            <person name="Uchimura K."/>
            <person name="Tsuda M."/>
            <person name="Takaki Y."/>
            <person name="Deguchi S."/>
        </authorList>
    </citation>
    <scope>NUCLEOTIDE SEQUENCE [LARGE SCALE GENOMIC DNA]</scope>
    <source>
        <strain evidence="2 3">GE09</strain>
    </source>
</reference>
<sequence>MLTNTRRSSLCKAFIQSRLLSAFIIMLAAPTTAQAMPWQELQKEIYNMEKGKKIDKVQMAKLVATMDTTMIYTRALTAQGLPALICVPEGTPMQLKDVLSIITGQAKSQKAKPKTPVGELLIRGFAARYPCQTTQ</sequence>
<name>A0AAN2BIK9_9GAMM</name>
<dbReference type="RefSeq" id="WP_236985613.1">
    <property type="nucleotide sequence ID" value="NZ_AP023086.1"/>
</dbReference>